<dbReference type="InterPro" id="IPR027417">
    <property type="entry name" value="P-loop_NTPase"/>
</dbReference>
<dbReference type="GO" id="GO:0005524">
    <property type="term" value="F:ATP binding"/>
    <property type="evidence" value="ECO:0007669"/>
    <property type="project" value="UniProtKB-KW"/>
</dbReference>
<dbReference type="InterPro" id="IPR003593">
    <property type="entry name" value="AAA+_ATPase"/>
</dbReference>
<name>A0A397QUR0_9MOLU</name>
<evidence type="ECO:0000256" key="1">
    <source>
        <dbReference type="ARBA" id="ARBA00022448"/>
    </source>
</evidence>
<evidence type="ECO:0000313" key="6">
    <source>
        <dbReference type="Proteomes" id="UP000266506"/>
    </source>
</evidence>
<keyword evidence="3 5" id="KW-0067">ATP-binding</keyword>
<dbReference type="GO" id="GO:0016887">
    <property type="term" value="F:ATP hydrolysis activity"/>
    <property type="evidence" value="ECO:0007669"/>
    <property type="project" value="InterPro"/>
</dbReference>
<dbReference type="SMART" id="SM00382">
    <property type="entry name" value="AAA"/>
    <property type="match status" value="1"/>
</dbReference>
<dbReference type="PROSITE" id="PS00211">
    <property type="entry name" value="ABC_TRANSPORTER_1"/>
    <property type="match status" value="1"/>
</dbReference>
<dbReference type="SUPFAM" id="SSF52540">
    <property type="entry name" value="P-loop containing nucleoside triphosphate hydrolases"/>
    <property type="match status" value="1"/>
</dbReference>
<feature type="domain" description="ABC transporter" evidence="4">
    <location>
        <begin position="26"/>
        <end position="266"/>
    </location>
</feature>
<keyword evidence="2" id="KW-0547">Nucleotide-binding</keyword>
<reference evidence="5 6" key="1">
    <citation type="submission" date="2018-08" db="EMBL/GenBank/DDBJ databases">
        <title>Genomic Encyclopedia of Archaeal and Bacterial Type Strains, Phase II (KMG-II): from individual species to whole genera.</title>
        <authorList>
            <person name="Goeker M."/>
        </authorList>
    </citation>
    <scope>NUCLEOTIDE SEQUENCE [LARGE SCALE GENOMIC DNA]</scope>
    <source>
        <strain evidence="5 6">ATCC 27112</strain>
    </source>
</reference>
<dbReference type="InterPro" id="IPR050763">
    <property type="entry name" value="ABC_transporter_ATP-binding"/>
</dbReference>
<gene>
    <name evidence="5" type="ORF">EI71_01882</name>
</gene>
<dbReference type="InParanoid" id="A0A397QUR0"/>
<accession>A0A397QUR0</accession>
<protein>
    <submittedName>
        <fullName evidence="5">ABC-2 type transport system ATP-binding protein</fullName>
    </submittedName>
</protein>
<evidence type="ECO:0000256" key="2">
    <source>
        <dbReference type="ARBA" id="ARBA00022741"/>
    </source>
</evidence>
<dbReference type="Gene3D" id="3.40.50.300">
    <property type="entry name" value="P-loop containing nucleotide triphosphate hydrolases"/>
    <property type="match status" value="1"/>
</dbReference>
<dbReference type="AlphaFoldDB" id="A0A397QUR0"/>
<evidence type="ECO:0000259" key="4">
    <source>
        <dbReference type="PROSITE" id="PS50893"/>
    </source>
</evidence>
<dbReference type="EMBL" id="QXEV01000037">
    <property type="protein sequence ID" value="RIA64798.1"/>
    <property type="molecule type" value="Genomic_DNA"/>
</dbReference>
<sequence length="340" mass="38942">MIHIVVNVGDVMIEVKDLTKEFKKPIRKEGVFGMFKTLFSRKYETKVAVNHINFTIHDGEIVGYIGSNGAGKSTSIKMMCGILTPTGGNVLIDGIEPNKKRKVVASKIGVVFGQKTQLWWDIPLIESFKVLKEVYLVPDEDYKERLEFLSDTLGLNEFMNQPVRTLSLGQRMRADLAASWLHNPKILFLDEPTIGLDVLVKEKIRKAIKTMNQKYHTTVILTTHDMQDVEDLCSRIIMIEKGNIIYDGPLKDIKYRFGDLRTLTIKTKEEYKIEELNTFDNRVSYQENEDSLVLQFNADKIDIKDVIDYCFHKLSASDLKISEISIEDVVKNLLEEAEKC</sequence>
<keyword evidence="6" id="KW-1185">Reference proteome</keyword>
<comment type="caution">
    <text evidence="5">The sequence shown here is derived from an EMBL/GenBank/DDBJ whole genome shotgun (WGS) entry which is preliminary data.</text>
</comment>
<dbReference type="FunCoup" id="A0A397QUR0">
    <property type="interactions" value="191"/>
</dbReference>
<dbReference type="InterPro" id="IPR003439">
    <property type="entry name" value="ABC_transporter-like_ATP-bd"/>
</dbReference>
<dbReference type="Proteomes" id="UP000266506">
    <property type="component" value="Unassembled WGS sequence"/>
</dbReference>
<dbReference type="PROSITE" id="PS50893">
    <property type="entry name" value="ABC_TRANSPORTER_2"/>
    <property type="match status" value="1"/>
</dbReference>
<dbReference type="InterPro" id="IPR017871">
    <property type="entry name" value="ABC_transporter-like_CS"/>
</dbReference>
<evidence type="ECO:0000313" key="5">
    <source>
        <dbReference type="EMBL" id="RIA64798.1"/>
    </source>
</evidence>
<proteinExistence type="predicted"/>
<evidence type="ECO:0000256" key="3">
    <source>
        <dbReference type="ARBA" id="ARBA00022840"/>
    </source>
</evidence>
<dbReference type="PANTHER" id="PTHR42711:SF1">
    <property type="entry name" value="ABC-TRANSPORT PROTEIN, ATP-BINDING COMPONENT"/>
    <property type="match status" value="1"/>
</dbReference>
<dbReference type="PANTHER" id="PTHR42711">
    <property type="entry name" value="ABC TRANSPORTER ATP-BINDING PROTEIN"/>
    <property type="match status" value="1"/>
</dbReference>
<dbReference type="Pfam" id="PF00005">
    <property type="entry name" value="ABC_tran"/>
    <property type="match status" value="1"/>
</dbReference>
<organism evidence="5 6">
    <name type="scientific">Anaeroplasma bactoclasticum</name>
    <dbReference type="NCBI Taxonomy" id="2088"/>
    <lineage>
        <taxon>Bacteria</taxon>
        <taxon>Bacillati</taxon>
        <taxon>Mycoplasmatota</taxon>
        <taxon>Mollicutes</taxon>
        <taxon>Anaeroplasmatales</taxon>
        <taxon>Anaeroplasmataceae</taxon>
        <taxon>Anaeroplasma</taxon>
    </lineage>
</organism>
<keyword evidence="1" id="KW-0813">Transport</keyword>